<evidence type="ECO:0000313" key="2">
    <source>
        <dbReference type="Proteomes" id="UP001209878"/>
    </source>
</evidence>
<sequence length="103" mass="12148">MRFELVHYYVDIRGQCKRAKTSSEMLHEVYCLFDSELECQGYLQQSQTSEKIYASSCCLLRKNTGHGRSGRRYVSRKAIHSCTSNYLFKFCFSQLQINIRDKK</sequence>
<reference evidence="1" key="1">
    <citation type="journal article" date="2023" name="Mol. Biol. Evol.">
        <title>Third-Generation Sequencing Reveals the Adaptive Role of the Epigenome in Three Deep-Sea Polychaetes.</title>
        <authorList>
            <person name="Perez M."/>
            <person name="Aroh O."/>
            <person name="Sun Y."/>
            <person name="Lan Y."/>
            <person name="Juniper S.K."/>
            <person name="Young C.R."/>
            <person name="Angers B."/>
            <person name="Qian P.Y."/>
        </authorList>
    </citation>
    <scope>NUCLEOTIDE SEQUENCE</scope>
    <source>
        <strain evidence="1">R07B-5</strain>
    </source>
</reference>
<accession>A0AAD9UGI8</accession>
<dbReference type="AlphaFoldDB" id="A0AAD9UGI8"/>
<comment type="caution">
    <text evidence="1">The sequence shown here is derived from an EMBL/GenBank/DDBJ whole genome shotgun (WGS) entry which is preliminary data.</text>
</comment>
<evidence type="ECO:0000313" key="1">
    <source>
        <dbReference type="EMBL" id="KAK2188658.1"/>
    </source>
</evidence>
<organism evidence="1 2">
    <name type="scientific">Ridgeia piscesae</name>
    <name type="common">Tubeworm</name>
    <dbReference type="NCBI Taxonomy" id="27915"/>
    <lineage>
        <taxon>Eukaryota</taxon>
        <taxon>Metazoa</taxon>
        <taxon>Spiralia</taxon>
        <taxon>Lophotrochozoa</taxon>
        <taxon>Annelida</taxon>
        <taxon>Polychaeta</taxon>
        <taxon>Sedentaria</taxon>
        <taxon>Canalipalpata</taxon>
        <taxon>Sabellida</taxon>
        <taxon>Siboglinidae</taxon>
        <taxon>Ridgeia</taxon>
    </lineage>
</organism>
<proteinExistence type="predicted"/>
<dbReference type="EMBL" id="JAODUO010000126">
    <property type="protein sequence ID" value="KAK2188658.1"/>
    <property type="molecule type" value="Genomic_DNA"/>
</dbReference>
<protein>
    <submittedName>
        <fullName evidence="1">Uncharacterized protein</fullName>
    </submittedName>
</protein>
<keyword evidence="2" id="KW-1185">Reference proteome</keyword>
<name>A0AAD9UGI8_RIDPI</name>
<gene>
    <name evidence="1" type="ORF">NP493_126g07011</name>
</gene>
<dbReference type="Proteomes" id="UP001209878">
    <property type="component" value="Unassembled WGS sequence"/>
</dbReference>